<dbReference type="FunFam" id="3.30.360.10:FF:000001">
    <property type="entry name" value="Glyceraldehyde-3-phosphate dehydrogenase"/>
    <property type="match status" value="1"/>
</dbReference>
<keyword evidence="5" id="KW-0560">Oxidoreductase</keyword>
<dbReference type="Pfam" id="PF00044">
    <property type="entry name" value="Gp_dh_N"/>
    <property type="match status" value="1"/>
</dbReference>
<dbReference type="SUPFAM" id="SSF55347">
    <property type="entry name" value="Glyceraldehyde-3-phosphate dehydrogenase-like, C-terminal domain"/>
    <property type="match status" value="2"/>
</dbReference>
<dbReference type="PANTHER" id="PTHR10836">
    <property type="entry name" value="GLYCERALDEHYDE 3-PHOSPHATE DEHYDROGENASE"/>
    <property type="match status" value="1"/>
</dbReference>
<dbReference type="CDD" id="cd05214">
    <property type="entry name" value="GAPDH_I_N"/>
    <property type="match status" value="1"/>
</dbReference>
<evidence type="ECO:0000256" key="9">
    <source>
        <dbReference type="RuleBase" id="RU000397"/>
    </source>
</evidence>
<dbReference type="OrthoDB" id="1152826at2759"/>
<comment type="pathway">
    <text evidence="1">Carbohydrate degradation; glycolysis; pyruvate from D-glyceraldehyde 3-phosphate: step 1/5.</text>
</comment>
<evidence type="ECO:0000313" key="11">
    <source>
        <dbReference type="EMBL" id="EYB99209.1"/>
    </source>
</evidence>
<dbReference type="PRINTS" id="PR00078">
    <property type="entry name" value="G3PDHDRGNASE"/>
</dbReference>
<dbReference type="Gene3D" id="3.30.360.10">
    <property type="entry name" value="Dihydrodipicolinate Reductase, domain 2"/>
    <property type="match status" value="2"/>
</dbReference>
<feature type="domain" description="Glyceraldehyde 3-phosphate dehydrogenase NAD(P) binding" evidence="10">
    <location>
        <begin position="4"/>
        <end position="158"/>
    </location>
</feature>
<evidence type="ECO:0000256" key="5">
    <source>
        <dbReference type="ARBA" id="ARBA00023002"/>
    </source>
</evidence>
<dbReference type="EC" id="1.2.1.12" evidence="4"/>
<dbReference type="GO" id="GO:0019682">
    <property type="term" value="P:glyceraldehyde-3-phosphate metabolic process"/>
    <property type="evidence" value="ECO:0007669"/>
    <property type="project" value="UniProtKB-ARBA"/>
</dbReference>
<comment type="subunit">
    <text evidence="3">Homotetramer.</text>
</comment>
<evidence type="ECO:0000256" key="2">
    <source>
        <dbReference type="ARBA" id="ARBA00007406"/>
    </source>
</evidence>
<protein>
    <recommendedName>
        <fullName evidence="4">glyceraldehyde-3-phosphate dehydrogenase (phosphorylating)</fullName>
        <ecNumber evidence="4">1.2.1.12</ecNumber>
    </recommendedName>
</protein>
<dbReference type="Pfam" id="PF02800">
    <property type="entry name" value="Gp_dh_C"/>
    <property type="match status" value="2"/>
</dbReference>
<dbReference type="GO" id="GO:0051287">
    <property type="term" value="F:NAD binding"/>
    <property type="evidence" value="ECO:0007669"/>
    <property type="project" value="InterPro"/>
</dbReference>
<dbReference type="FunFam" id="3.40.50.720:FF:000266">
    <property type="entry name" value="Glyceraldehyde-3-phosphate dehydrogenase"/>
    <property type="match status" value="1"/>
</dbReference>
<dbReference type="SUPFAM" id="SSF51735">
    <property type="entry name" value="NAD(P)-binding Rossmann-fold domains"/>
    <property type="match status" value="1"/>
</dbReference>
<dbReference type="STRING" id="53326.A0A016T9B6"/>
<dbReference type="CDD" id="cd18126">
    <property type="entry name" value="GAPDH_I_C"/>
    <property type="match status" value="1"/>
</dbReference>
<dbReference type="InterPro" id="IPR020831">
    <property type="entry name" value="GlycerAld/Erythrose_P_DH"/>
</dbReference>
<dbReference type="InterPro" id="IPR020829">
    <property type="entry name" value="GlycerAld_3-P_DH_cat"/>
</dbReference>
<evidence type="ECO:0000256" key="8">
    <source>
        <dbReference type="ARBA" id="ARBA00047698"/>
    </source>
</evidence>
<dbReference type="InterPro" id="IPR036291">
    <property type="entry name" value="NAD(P)-bd_dom_sf"/>
</dbReference>
<evidence type="ECO:0000256" key="4">
    <source>
        <dbReference type="ARBA" id="ARBA00013119"/>
    </source>
</evidence>
<evidence type="ECO:0000256" key="3">
    <source>
        <dbReference type="ARBA" id="ARBA00011881"/>
    </source>
</evidence>
<dbReference type="InterPro" id="IPR020828">
    <property type="entry name" value="GlycerAld_3-P_DH_NAD(P)-bd"/>
</dbReference>
<dbReference type="SMART" id="SM00846">
    <property type="entry name" value="Gp_dh_N"/>
    <property type="match status" value="1"/>
</dbReference>
<accession>A0A016T9B6</accession>
<reference evidence="12" key="1">
    <citation type="journal article" date="2015" name="Nat. Genet.">
        <title>The genome and transcriptome of the zoonotic hookworm Ancylostoma ceylanicum identify infection-specific gene families.</title>
        <authorList>
            <person name="Schwarz E.M."/>
            <person name="Hu Y."/>
            <person name="Antoshechkin I."/>
            <person name="Miller M.M."/>
            <person name="Sternberg P.W."/>
            <person name="Aroian R.V."/>
        </authorList>
    </citation>
    <scope>NUCLEOTIDE SEQUENCE</scope>
    <source>
        <strain evidence="12">HY135</strain>
    </source>
</reference>
<name>A0A016T9B6_9BILA</name>
<comment type="catalytic activity">
    <reaction evidence="8">
        <text>D-glyceraldehyde 3-phosphate + phosphate + NAD(+) = (2R)-3-phospho-glyceroyl phosphate + NADH + H(+)</text>
        <dbReference type="Rhea" id="RHEA:10300"/>
        <dbReference type="ChEBI" id="CHEBI:15378"/>
        <dbReference type="ChEBI" id="CHEBI:43474"/>
        <dbReference type="ChEBI" id="CHEBI:57540"/>
        <dbReference type="ChEBI" id="CHEBI:57604"/>
        <dbReference type="ChEBI" id="CHEBI:57945"/>
        <dbReference type="ChEBI" id="CHEBI:59776"/>
        <dbReference type="EC" id="1.2.1.12"/>
    </reaction>
</comment>
<dbReference type="EMBL" id="JARK01001460">
    <property type="protein sequence ID" value="EYB99209.1"/>
    <property type="molecule type" value="Genomic_DNA"/>
</dbReference>
<dbReference type="PROSITE" id="PS00071">
    <property type="entry name" value="GAPDH"/>
    <property type="match status" value="1"/>
</dbReference>
<dbReference type="PANTHER" id="PTHR10836:SF76">
    <property type="entry name" value="GLYCERALDEHYDE-3-PHOSPHATE DEHYDROGENASE-RELATED"/>
    <property type="match status" value="1"/>
</dbReference>
<keyword evidence="6" id="KW-0520">NAD</keyword>
<gene>
    <name evidence="11" type="primary">Acey_s0124.g1223</name>
    <name evidence="11" type="ORF">Y032_0124g1223</name>
</gene>
<dbReference type="GO" id="GO:0004365">
    <property type="term" value="F:glyceraldehyde-3-phosphate dehydrogenase (NAD+) (phosphorylating) activity"/>
    <property type="evidence" value="ECO:0007669"/>
    <property type="project" value="UniProtKB-EC"/>
</dbReference>
<evidence type="ECO:0000256" key="7">
    <source>
        <dbReference type="ARBA" id="ARBA00023152"/>
    </source>
</evidence>
<proteinExistence type="inferred from homology"/>
<sequence>MPKPKIGINGFGRIGRLVLRAAVEKDTVEVVAVNDPFINIDYMVYLFKYDSTHGRWKGKVSHEGGCIVVSKEGKSTHKIKVHNSKDPAEIPWGSDGAEYIVESTGVFTTIDKASAHLKGGAKKVVISAPSADAPMFVMGVNHESYNAANNHIISNASCTTNCLAPLAKVIHDNFGIIEGLMTTVHATTATQKTVDGPSGKLWRDGRGAAQNIIPASTGAAKAVGKVIPALNGKLTGMAFRVPTPDVSVVDLTCRLEKPASMDDIKKVCFYSKLSWCWNFGRISVRKRCGFDSAAVFNAFDPYSQHHFQIVKAASEGPMKGILAYTEDQVVSTDFVSDTHSSIFDAGACICLNPNFVKLISWYAPPSLIFLWFPFMLRSVHKDPCRLGMIMSTDTRTASWTCLPTLLPRLKECLARRSSLSIKVVVF</sequence>
<dbReference type="AlphaFoldDB" id="A0A016T9B6"/>
<evidence type="ECO:0000256" key="6">
    <source>
        <dbReference type="ARBA" id="ARBA00023027"/>
    </source>
</evidence>
<evidence type="ECO:0000259" key="10">
    <source>
        <dbReference type="SMART" id="SM00846"/>
    </source>
</evidence>
<keyword evidence="12" id="KW-1185">Reference proteome</keyword>
<organism evidence="11 12">
    <name type="scientific">Ancylostoma ceylanicum</name>
    <dbReference type="NCBI Taxonomy" id="53326"/>
    <lineage>
        <taxon>Eukaryota</taxon>
        <taxon>Metazoa</taxon>
        <taxon>Ecdysozoa</taxon>
        <taxon>Nematoda</taxon>
        <taxon>Chromadorea</taxon>
        <taxon>Rhabditida</taxon>
        <taxon>Rhabditina</taxon>
        <taxon>Rhabditomorpha</taxon>
        <taxon>Strongyloidea</taxon>
        <taxon>Ancylostomatidae</taxon>
        <taxon>Ancylostomatinae</taxon>
        <taxon>Ancylostoma</taxon>
    </lineage>
</organism>
<dbReference type="GO" id="GO:0006096">
    <property type="term" value="P:glycolytic process"/>
    <property type="evidence" value="ECO:0007669"/>
    <property type="project" value="UniProtKB-KW"/>
</dbReference>
<dbReference type="GO" id="GO:0005829">
    <property type="term" value="C:cytosol"/>
    <property type="evidence" value="ECO:0007669"/>
    <property type="project" value="TreeGrafter"/>
</dbReference>
<dbReference type="Proteomes" id="UP000024635">
    <property type="component" value="Unassembled WGS sequence"/>
</dbReference>
<evidence type="ECO:0000313" key="12">
    <source>
        <dbReference type="Proteomes" id="UP000024635"/>
    </source>
</evidence>
<dbReference type="Gene3D" id="3.40.50.720">
    <property type="entry name" value="NAD(P)-binding Rossmann-like Domain"/>
    <property type="match status" value="1"/>
</dbReference>
<keyword evidence="7" id="KW-0324">Glycolysis</keyword>
<evidence type="ECO:0000256" key="1">
    <source>
        <dbReference type="ARBA" id="ARBA00004869"/>
    </source>
</evidence>
<comment type="caution">
    <text evidence="11">The sequence shown here is derived from an EMBL/GenBank/DDBJ whole genome shotgun (WGS) entry which is preliminary data.</text>
</comment>
<comment type="similarity">
    <text evidence="2 9">Belongs to the glyceraldehyde-3-phosphate dehydrogenase family.</text>
</comment>
<dbReference type="InterPro" id="IPR020830">
    <property type="entry name" value="GlycerAld_3-P_DH_AS"/>
</dbReference>